<comment type="caution">
    <text evidence="2">The sequence shown here is derived from an EMBL/GenBank/DDBJ whole genome shotgun (WGS) entry which is preliminary data.</text>
</comment>
<evidence type="ECO:0000256" key="1">
    <source>
        <dbReference type="SAM" id="MobiDB-lite"/>
    </source>
</evidence>
<reference evidence="2" key="2">
    <citation type="submission" date="2023-01" db="EMBL/GenBank/DDBJ databases">
        <authorList>
            <person name="Sun Q."/>
            <person name="Evtushenko L."/>
        </authorList>
    </citation>
    <scope>NUCLEOTIDE SEQUENCE</scope>
    <source>
        <strain evidence="2">VKM B-2347</strain>
    </source>
</reference>
<accession>A0A9W6MUR1</accession>
<dbReference type="SUPFAM" id="SSF52490">
    <property type="entry name" value="Tubulin nucleotide-binding domain-like"/>
    <property type="match status" value="1"/>
</dbReference>
<keyword evidence="3" id="KW-1185">Reference proteome</keyword>
<organism evidence="2 3">
    <name type="scientific">Hansschlegelia plantiphila</name>
    <dbReference type="NCBI Taxonomy" id="374655"/>
    <lineage>
        <taxon>Bacteria</taxon>
        <taxon>Pseudomonadati</taxon>
        <taxon>Pseudomonadota</taxon>
        <taxon>Alphaproteobacteria</taxon>
        <taxon>Hyphomicrobiales</taxon>
        <taxon>Methylopilaceae</taxon>
        <taxon>Hansschlegelia</taxon>
    </lineage>
</organism>
<proteinExistence type="predicted"/>
<dbReference type="AlphaFoldDB" id="A0A9W6MUR1"/>
<dbReference type="Gene3D" id="3.40.50.1440">
    <property type="entry name" value="Tubulin/FtsZ, GTPase domain"/>
    <property type="match status" value="1"/>
</dbReference>
<name>A0A9W6MUR1_9HYPH</name>
<evidence type="ECO:0000313" key="3">
    <source>
        <dbReference type="Proteomes" id="UP001143372"/>
    </source>
</evidence>
<dbReference type="EMBL" id="BSFI01000004">
    <property type="protein sequence ID" value="GLK67153.1"/>
    <property type="molecule type" value="Genomic_DNA"/>
</dbReference>
<sequence length="470" mass="49282">MVGVGKAGADIVAEVLRTLPSTGPKMSALVIDIGDQDLDGVREAARGLPADRADVEIIELAAPSRSELLDALGRYPEFLKLEYPMAHGTPDATAWLPSSIGDPQPAGGVARAYAKAVYGRAYYDGERSLKSALSRFGARVEASRAQSIVCTVFGMAGGVGGGMIVDLVRHLSNVVFGRQALMVGLGVLPCAGDALMQGGAAMYPLLNELDCFGDEGKNQGVVTACGELFRNPFTAGLLVVPQQHVWESTGDLAATHERVTSEIASLLTARGGANLWETLRLLNWVAAPSTQHSAARTPWGPKWIHMLGFADGVEGAIPLDPTLPSRLGLLPTFQPEFIELRVAAPDAPEAAADAAALEAAFSPDVPPQVAGGGRKGSVQFILPSIAKTDLDLFYTARDAYDATDESERALDHALLLERGVLLSEPSTRLEGMAGASLPGSDGWIAVPFDDLRGGPRPAPQEGDARPAHAA</sequence>
<dbReference type="InterPro" id="IPR036525">
    <property type="entry name" value="Tubulin/FtsZ_GTPase_sf"/>
</dbReference>
<protein>
    <submittedName>
        <fullName evidence="2">Uncharacterized protein</fullName>
    </submittedName>
</protein>
<evidence type="ECO:0000313" key="2">
    <source>
        <dbReference type="EMBL" id="GLK67153.1"/>
    </source>
</evidence>
<gene>
    <name evidence="2" type="ORF">GCM10008179_07910</name>
</gene>
<dbReference type="Proteomes" id="UP001143372">
    <property type="component" value="Unassembled WGS sequence"/>
</dbReference>
<reference evidence="2" key="1">
    <citation type="journal article" date="2014" name="Int. J. Syst. Evol. Microbiol.">
        <title>Complete genome sequence of Corynebacterium casei LMG S-19264T (=DSM 44701T), isolated from a smear-ripened cheese.</title>
        <authorList>
            <consortium name="US DOE Joint Genome Institute (JGI-PGF)"/>
            <person name="Walter F."/>
            <person name="Albersmeier A."/>
            <person name="Kalinowski J."/>
            <person name="Ruckert C."/>
        </authorList>
    </citation>
    <scope>NUCLEOTIDE SEQUENCE</scope>
    <source>
        <strain evidence="2">VKM B-2347</strain>
    </source>
</reference>
<feature type="region of interest" description="Disordered" evidence="1">
    <location>
        <begin position="449"/>
        <end position="470"/>
    </location>
</feature>